<dbReference type="PANTHER" id="PTHR12176:SF56">
    <property type="entry name" value="OS04G0510700 PROTEIN"/>
    <property type="match status" value="1"/>
</dbReference>
<protein>
    <recommendedName>
        <fullName evidence="6">S-adenosyl-L-methionine-dependent methyltransferase</fullName>
    </recommendedName>
</protein>
<dbReference type="InterPro" id="IPR051419">
    <property type="entry name" value="Lys/N-term_MeTrsfase_sf"/>
</dbReference>
<proteinExistence type="inferred from homology"/>
<comment type="similarity">
    <text evidence="1">Belongs to the methyltransferase superfamily.</text>
</comment>
<dbReference type="GO" id="GO:0032259">
    <property type="term" value="P:methylation"/>
    <property type="evidence" value="ECO:0007669"/>
    <property type="project" value="UniProtKB-KW"/>
</dbReference>
<dbReference type="SUPFAM" id="SSF53335">
    <property type="entry name" value="S-adenosyl-L-methionine-dependent methyltransferases"/>
    <property type="match status" value="1"/>
</dbReference>
<name>A0AA39DZ61_VITRO</name>
<evidence type="ECO:0000256" key="1">
    <source>
        <dbReference type="ARBA" id="ARBA00008361"/>
    </source>
</evidence>
<evidence type="ECO:0008006" key="6">
    <source>
        <dbReference type="Google" id="ProtNLM"/>
    </source>
</evidence>
<dbReference type="GO" id="GO:0008168">
    <property type="term" value="F:methyltransferase activity"/>
    <property type="evidence" value="ECO:0007669"/>
    <property type="project" value="UniProtKB-KW"/>
</dbReference>
<dbReference type="InterPro" id="IPR029063">
    <property type="entry name" value="SAM-dependent_MTases_sf"/>
</dbReference>
<reference evidence="4 5" key="1">
    <citation type="journal article" date="2023" name="BMC Biotechnol.">
        <title>Vitis rotundifolia cv Carlos genome sequencing.</title>
        <authorList>
            <person name="Huff M."/>
            <person name="Hulse-Kemp A."/>
            <person name="Scheffler B."/>
            <person name="Youngblood R."/>
            <person name="Simpson S."/>
            <person name="Babiker E."/>
            <person name="Staton M."/>
        </authorList>
    </citation>
    <scope>NUCLEOTIDE SEQUENCE [LARGE SCALE GENOMIC DNA]</scope>
    <source>
        <tissue evidence="4">Leaf</tissue>
    </source>
</reference>
<sequence length="347" mass="38447">MERWLQQRYAEMHPGSENNEKFRILGYQWRVLRFNDETRQSTAKIMAAYRESDPGSVFIMQQANCLAVPYLKSVLSVGLASIASCNYDLMNAIHGKKTMNILCIGHGGGSLPLFLASKIKGAVVHIVEIDPLVISASTQAMGFPHFSVMSPSGERVLSEPDPTSEVLWKGVHERLFLFESDAEEFIQNANKIYDLVFVDAYDGDDIFPYKLRDPNSPFLKALKNRLNAEHGTVVVNLHSDSDILDNVGSIPSLNRLPPMGRYVSGVCQAYKDVVAGNGRCGLGFTVSAPWVCNTSLAVCRGFRTDGGSLDRDKVLNTLISKSLEVENVMNLPFSCLQYIKRGFILAD</sequence>
<dbReference type="FunFam" id="3.40.50.150:FF:000351">
    <property type="entry name" value="S-adenosyl-L-methionine-dependent methyltransferase superfamily protein"/>
    <property type="match status" value="1"/>
</dbReference>
<keyword evidence="3" id="KW-0808">Transferase</keyword>
<dbReference type="EMBL" id="JARBHA010000005">
    <property type="protein sequence ID" value="KAJ9700795.1"/>
    <property type="molecule type" value="Genomic_DNA"/>
</dbReference>
<keyword evidence="2" id="KW-0489">Methyltransferase</keyword>
<evidence type="ECO:0000256" key="2">
    <source>
        <dbReference type="ARBA" id="ARBA00022603"/>
    </source>
</evidence>
<evidence type="ECO:0000313" key="4">
    <source>
        <dbReference type="EMBL" id="KAJ9700795.1"/>
    </source>
</evidence>
<evidence type="ECO:0000313" key="5">
    <source>
        <dbReference type="Proteomes" id="UP001168098"/>
    </source>
</evidence>
<organism evidence="4 5">
    <name type="scientific">Vitis rotundifolia</name>
    <name type="common">Muscadine grape</name>
    <dbReference type="NCBI Taxonomy" id="103349"/>
    <lineage>
        <taxon>Eukaryota</taxon>
        <taxon>Viridiplantae</taxon>
        <taxon>Streptophyta</taxon>
        <taxon>Embryophyta</taxon>
        <taxon>Tracheophyta</taxon>
        <taxon>Spermatophyta</taxon>
        <taxon>Magnoliopsida</taxon>
        <taxon>eudicotyledons</taxon>
        <taxon>Gunneridae</taxon>
        <taxon>Pentapetalae</taxon>
        <taxon>rosids</taxon>
        <taxon>Vitales</taxon>
        <taxon>Vitaceae</taxon>
        <taxon>Viteae</taxon>
        <taxon>Vitis</taxon>
    </lineage>
</organism>
<comment type="caution">
    <text evidence="4">The sequence shown here is derived from an EMBL/GenBank/DDBJ whole genome shotgun (WGS) entry which is preliminary data.</text>
</comment>
<gene>
    <name evidence="4" type="ORF">PVL29_006219</name>
</gene>
<dbReference type="Gene3D" id="3.40.50.150">
    <property type="entry name" value="Vaccinia Virus protein VP39"/>
    <property type="match status" value="1"/>
</dbReference>
<dbReference type="Proteomes" id="UP001168098">
    <property type="component" value="Unassembled WGS sequence"/>
</dbReference>
<dbReference type="AlphaFoldDB" id="A0AA39DZ61"/>
<dbReference type="PANTHER" id="PTHR12176">
    <property type="entry name" value="SAM-DEPENDENT METHYLTRANSFERASE SUPERFAMILY PROTEIN"/>
    <property type="match status" value="1"/>
</dbReference>
<accession>A0AA39DZ61</accession>
<evidence type="ECO:0000256" key="3">
    <source>
        <dbReference type="ARBA" id="ARBA00022679"/>
    </source>
</evidence>
<keyword evidence="5" id="KW-1185">Reference proteome</keyword>